<evidence type="ECO:0000313" key="1">
    <source>
        <dbReference type="EMBL" id="KAJ9127414.1"/>
    </source>
</evidence>
<evidence type="ECO:0000313" key="2">
    <source>
        <dbReference type="Proteomes" id="UP001234202"/>
    </source>
</evidence>
<reference evidence="1" key="1">
    <citation type="submission" date="2023-04" db="EMBL/GenBank/DDBJ databases">
        <title>Draft Genome sequencing of Naganishia species isolated from polar environments using Oxford Nanopore Technology.</title>
        <authorList>
            <person name="Leo P."/>
            <person name="Venkateswaran K."/>
        </authorList>
    </citation>
    <scope>NUCLEOTIDE SEQUENCE</scope>
    <source>
        <strain evidence="1">DBVPG 5303</strain>
    </source>
</reference>
<accession>A0ACC2XVA6</accession>
<keyword evidence="2" id="KW-1185">Reference proteome</keyword>
<name>A0ACC2XVA6_9TREE</name>
<gene>
    <name evidence="1" type="ORF">QFC24_000822</name>
</gene>
<dbReference type="Proteomes" id="UP001234202">
    <property type="component" value="Unassembled WGS sequence"/>
</dbReference>
<organism evidence="1 2">
    <name type="scientific">Naganishia onofrii</name>
    <dbReference type="NCBI Taxonomy" id="1851511"/>
    <lineage>
        <taxon>Eukaryota</taxon>
        <taxon>Fungi</taxon>
        <taxon>Dikarya</taxon>
        <taxon>Basidiomycota</taxon>
        <taxon>Agaricomycotina</taxon>
        <taxon>Tremellomycetes</taxon>
        <taxon>Filobasidiales</taxon>
        <taxon>Filobasidiaceae</taxon>
        <taxon>Naganishia</taxon>
    </lineage>
</organism>
<proteinExistence type="predicted"/>
<dbReference type="EMBL" id="JASBWV010000002">
    <property type="protein sequence ID" value="KAJ9127414.1"/>
    <property type="molecule type" value="Genomic_DNA"/>
</dbReference>
<sequence length="477" mass="52856">MHMHILFFVSLHKRLKVRGKSVINDRQVALANTTLLSLSRLINNPLQLLASCLPTCERGSAHTCTDYHVRDYSVYKSANKLVAAATGGVWDLVLESRKDAGGDQNVRPQVGISNGFSDDSDDQEDELDADIMAVASRNANGRTSGRKRGHGQGGIVIKKEKPAKPKYDDPSERGSSRHAPSSSPLTEAEEDDDEEDDEAVDRNAWFLLDWTIDLWIRCRDESKDPYNDPFLRQLPSSGGPGPRWSIDRPMLVIRSAIKTAAAAKDVYAEPLQVGTKLLSLLYGYTKLHPPGIDPETLFTAVVRELNDLDNSEGLHRLERYYEMLQSATDIQYTNRVLAHALARSTMTSSALATAFAHPASPAPTLSNILEWLPTTRLIEERPRGVPLSAHAEKYTCIKAYLLISLLTSATEAELREWPLGRGRDAIEKVFAGPIDGKDAKRRPSSLALLPHETECTPDEYKALVMAVHENLQESIPM</sequence>
<comment type="caution">
    <text evidence="1">The sequence shown here is derived from an EMBL/GenBank/DDBJ whole genome shotgun (WGS) entry which is preliminary data.</text>
</comment>
<protein>
    <submittedName>
        <fullName evidence="1">Uncharacterized protein</fullName>
    </submittedName>
</protein>